<dbReference type="GO" id="GO:0005634">
    <property type="term" value="C:nucleus"/>
    <property type="evidence" value="ECO:0007669"/>
    <property type="project" value="TreeGrafter"/>
</dbReference>
<gene>
    <name evidence="2" type="ORF">TPC1_10090</name>
</gene>
<evidence type="ECO:0000259" key="1">
    <source>
        <dbReference type="PROSITE" id="PS50090"/>
    </source>
</evidence>
<proteinExistence type="predicted"/>
<name>A0A146KIQ4_9EUKA</name>
<dbReference type="CDD" id="cd00167">
    <property type="entry name" value="SANT"/>
    <property type="match status" value="2"/>
</dbReference>
<evidence type="ECO:0000313" key="2">
    <source>
        <dbReference type="EMBL" id="JAP96542.1"/>
    </source>
</evidence>
<accession>A0A146KIQ4</accession>
<dbReference type="Pfam" id="PF00249">
    <property type="entry name" value="Myb_DNA-binding"/>
    <property type="match status" value="1"/>
</dbReference>
<dbReference type="Pfam" id="PF13921">
    <property type="entry name" value="Myb_DNA-bind_6"/>
    <property type="match status" value="1"/>
</dbReference>
<dbReference type="InterPro" id="IPR009057">
    <property type="entry name" value="Homeodomain-like_sf"/>
</dbReference>
<organism evidence="2">
    <name type="scientific">Trepomonas sp. PC1</name>
    <dbReference type="NCBI Taxonomy" id="1076344"/>
    <lineage>
        <taxon>Eukaryota</taxon>
        <taxon>Metamonada</taxon>
        <taxon>Diplomonadida</taxon>
        <taxon>Hexamitidae</taxon>
        <taxon>Hexamitinae</taxon>
        <taxon>Trepomonas</taxon>
    </lineage>
</organism>
<feature type="domain" description="Myb-like" evidence="1">
    <location>
        <begin position="7"/>
        <end position="57"/>
    </location>
</feature>
<dbReference type="PANTHER" id="PTHR45614">
    <property type="entry name" value="MYB PROTEIN-RELATED"/>
    <property type="match status" value="1"/>
</dbReference>
<reference evidence="2" key="1">
    <citation type="submission" date="2015-07" db="EMBL/GenBank/DDBJ databases">
        <title>Adaptation to a free-living lifestyle via gene acquisitions in the diplomonad Trepomonas sp. PC1.</title>
        <authorList>
            <person name="Xu F."/>
            <person name="Jerlstrom-Hultqvist J."/>
            <person name="Kolisko M."/>
            <person name="Simpson A.G.B."/>
            <person name="Roger A.J."/>
            <person name="Svard S.G."/>
            <person name="Andersson J.O."/>
        </authorList>
    </citation>
    <scope>NUCLEOTIDE SEQUENCE</scope>
    <source>
        <strain evidence="2">PC1</strain>
    </source>
</reference>
<dbReference type="GO" id="GO:0000981">
    <property type="term" value="F:DNA-binding transcription factor activity, RNA polymerase II-specific"/>
    <property type="evidence" value="ECO:0007669"/>
    <property type="project" value="TreeGrafter"/>
</dbReference>
<dbReference type="AlphaFoldDB" id="A0A146KIQ4"/>
<dbReference type="EMBL" id="GDID01000064">
    <property type="protein sequence ID" value="JAP96542.1"/>
    <property type="molecule type" value="Transcribed_RNA"/>
</dbReference>
<dbReference type="PROSITE" id="PS50090">
    <property type="entry name" value="MYB_LIKE"/>
    <property type="match status" value="2"/>
</dbReference>
<sequence>MKNIPPKSKWSDEDVNLLKKLSKEHVNNGKQILWDRVMPAFPDRTKNQIKTFFFNYIKPQLDPTDFKQNTKWDPNDDEKLLKLVENYGKKWNTIVKFISSYSAQQLKLRYFYIIKHCGAASTPKQPGSSKEKRNVQLVSAFGQTNSASTLTHTPHEQLNCIERNQLLQDTDAAFQHKVQLLLQLMQ</sequence>
<dbReference type="InterPro" id="IPR050560">
    <property type="entry name" value="MYB_TF"/>
</dbReference>
<protein>
    <submittedName>
        <fullName evidence="2">Myb-like DNA-binding domain-containing protein</fullName>
    </submittedName>
</protein>
<dbReference type="SMART" id="SM00717">
    <property type="entry name" value="SANT"/>
    <property type="match status" value="2"/>
</dbReference>
<dbReference type="GO" id="GO:0000978">
    <property type="term" value="F:RNA polymerase II cis-regulatory region sequence-specific DNA binding"/>
    <property type="evidence" value="ECO:0007669"/>
    <property type="project" value="TreeGrafter"/>
</dbReference>
<dbReference type="InterPro" id="IPR001005">
    <property type="entry name" value="SANT/Myb"/>
</dbReference>
<dbReference type="SUPFAM" id="SSF46689">
    <property type="entry name" value="Homeodomain-like"/>
    <property type="match status" value="2"/>
</dbReference>
<keyword evidence="2" id="KW-0238">DNA-binding</keyword>
<feature type="domain" description="Myb-like" evidence="1">
    <location>
        <begin position="71"/>
        <end position="114"/>
    </location>
</feature>
<dbReference type="Gene3D" id="1.10.10.60">
    <property type="entry name" value="Homeodomain-like"/>
    <property type="match status" value="2"/>
</dbReference>